<sequence length="168" mass="19726">MRTRPGRGKSIVFFLFSLLFSAAVVSAEVIDRVVAFVDDTAITLSEFRENYAVLKKSMPSVVEEEVLDTMINRVLLLKEAQKMRLEAPDRDEMLKDYIDVRIKSAVIIKEEEIERFYREQREGFKGKEYITVRDEIERYLFELETNRQLKRHLEELRSGAEISVSLKE</sequence>
<organism evidence="1 2">
    <name type="scientific">Candidatus Nitrobium versatile</name>
    <dbReference type="NCBI Taxonomy" id="2884831"/>
    <lineage>
        <taxon>Bacteria</taxon>
        <taxon>Pseudomonadati</taxon>
        <taxon>Nitrospirota</taxon>
        <taxon>Nitrospiria</taxon>
        <taxon>Nitrospirales</taxon>
        <taxon>Nitrospiraceae</taxon>
        <taxon>Candidatus Nitrobium</taxon>
    </lineage>
</organism>
<dbReference type="InterPro" id="IPR027304">
    <property type="entry name" value="Trigger_fact/SurA_dom_sf"/>
</dbReference>
<dbReference type="Proteomes" id="UP000705867">
    <property type="component" value="Unassembled WGS sequence"/>
</dbReference>
<dbReference type="AlphaFoldDB" id="A0A953JF34"/>
<evidence type="ECO:0000313" key="2">
    <source>
        <dbReference type="Proteomes" id="UP000705867"/>
    </source>
</evidence>
<dbReference type="EMBL" id="JAIOIV010000120">
    <property type="protein sequence ID" value="MBZ0157554.1"/>
    <property type="molecule type" value="Genomic_DNA"/>
</dbReference>
<protein>
    <submittedName>
        <fullName evidence="1">SurA N-terminal domain-containing protein</fullName>
    </submittedName>
</protein>
<proteinExistence type="predicted"/>
<gene>
    <name evidence="1" type="ORF">K8I29_15250</name>
</gene>
<accession>A0A953JF34</accession>
<name>A0A953JF34_9BACT</name>
<reference evidence="1" key="2">
    <citation type="submission" date="2021-08" db="EMBL/GenBank/DDBJ databases">
        <authorList>
            <person name="Dalcin Martins P."/>
        </authorList>
    </citation>
    <scope>NUCLEOTIDE SEQUENCE</scope>
    <source>
        <strain evidence="1">MAG_39</strain>
    </source>
</reference>
<dbReference type="Gene3D" id="1.10.4030.10">
    <property type="entry name" value="Porin chaperone SurA, peptide-binding domain"/>
    <property type="match status" value="2"/>
</dbReference>
<evidence type="ECO:0000313" key="1">
    <source>
        <dbReference type="EMBL" id="MBZ0157554.1"/>
    </source>
</evidence>
<dbReference type="SUPFAM" id="SSF109998">
    <property type="entry name" value="Triger factor/SurA peptide-binding domain-like"/>
    <property type="match status" value="1"/>
</dbReference>
<comment type="caution">
    <text evidence="1">The sequence shown here is derived from an EMBL/GenBank/DDBJ whole genome shotgun (WGS) entry which is preliminary data.</text>
</comment>
<reference evidence="1" key="1">
    <citation type="journal article" date="2021" name="bioRxiv">
        <title>Unraveling nitrogen, sulfur and carbon metabolic pathways and microbial community transcriptional responses to substrate deprivation and toxicity stresses in a bioreactor mimicking anoxic brackish coastal sediment conditions.</title>
        <authorList>
            <person name="Martins P.D."/>
            <person name="Echeveste M.J."/>
            <person name="Arshad A."/>
            <person name="Kurth J."/>
            <person name="Ouboter H."/>
            <person name="Jetten M.S.M."/>
            <person name="Welte C.U."/>
        </authorList>
    </citation>
    <scope>NUCLEOTIDE SEQUENCE</scope>
    <source>
        <strain evidence="1">MAG_39</strain>
    </source>
</reference>